<gene>
    <name evidence="1" type="ORF">AWL63_18530</name>
</gene>
<protein>
    <submittedName>
        <fullName evidence="1">Uncharacterized protein</fullName>
    </submittedName>
</protein>
<evidence type="ECO:0000313" key="1">
    <source>
        <dbReference type="EMBL" id="AOH85639.1"/>
    </source>
</evidence>
<dbReference type="AlphaFoldDB" id="A0A1B3ZDY7"/>
<reference evidence="1 2" key="1">
    <citation type="submission" date="2016-01" db="EMBL/GenBank/DDBJ databases">
        <title>Complete genome and mega plasmid sequence of Sphingomonas panacis DCY99 elicits systemic resistance in rice to Xanthomonas oryzae.</title>
        <authorList>
            <person name="Kim Y.J."/>
            <person name="Yang D.C."/>
            <person name="Sing P."/>
        </authorList>
    </citation>
    <scope>NUCLEOTIDE SEQUENCE [LARGE SCALE GENOMIC DNA]</scope>
    <source>
        <strain evidence="1 2">DCY99</strain>
    </source>
</reference>
<accession>A0A1B3ZDY7</accession>
<proteinExistence type="predicted"/>
<keyword evidence="2" id="KW-1185">Reference proteome</keyword>
<dbReference type="KEGG" id="span:AWL63_18530"/>
<dbReference type="EMBL" id="CP014168">
    <property type="protein sequence ID" value="AOH85639.1"/>
    <property type="molecule type" value="Genomic_DNA"/>
</dbReference>
<evidence type="ECO:0000313" key="2">
    <source>
        <dbReference type="Proteomes" id="UP000094256"/>
    </source>
</evidence>
<name>A0A1B3ZDY7_9SPHN</name>
<sequence length="84" mass="9290">MAVPEEQIMQSFLCQIGYRKSASTERHKQAFTDQSLGAVTYRGNADAIFSGNCCNHDFRPRQISSANDIGFQPCVDALNRDGFG</sequence>
<dbReference type="Proteomes" id="UP000094256">
    <property type="component" value="Chromosome"/>
</dbReference>
<organism evidence="1 2">
    <name type="scientific">Sphingomonas panacis</name>
    <dbReference type="NCBI Taxonomy" id="1560345"/>
    <lineage>
        <taxon>Bacteria</taxon>
        <taxon>Pseudomonadati</taxon>
        <taxon>Pseudomonadota</taxon>
        <taxon>Alphaproteobacteria</taxon>
        <taxon>Sphingomonadales</taxon>
        <taxon>Sphingomonadaceae</taxon>
        <taxon>Sphingomonas</taxon>
    </lineage>
</organism>